<keyword evidence="1" id="KW-0963">Cytoplasm</keyword>
<name>A0A0K1W0G1_9MOLU</name>
<keyword evidence="3" id="KW-0547">Nucleotide-binding</keyword>
<dbReference type="EMBL" id="CP012357">
    <property type="protein sequence ID" value="AKX33686.1"/>
    <property type="molecule type" value="Genomic_DNA"/>
</dbReference>
<evidence type="ECO:0000313" key="5">
    <source>
        <dbReference type="EMBL" id="AKX33686.1"/>
    </source>
</evidence>
<evidence type="ECO:0000256" key="3">
    <source>
        <dbReference type="ARBA" id="ARBA00022741"/>
    </source>
</evidence>
<dbReference type="RefSeq" id="WP_075057787.1">
    <property type="nucleotide sequence ID" value="NZ_CP012357.1"/>
</dbReference>
<protein>
    <submittedName>
        <fullName evidence="5">Asparagine synthetase AsnA</fullName>
    </submittedName>
</protein>
<proteinExistence type="predicted"/>
<evidence type="ECO:0000256" key="2">
    <source>
        <dbReference type="ARBA" id="ARBA00022598"/>
    </source>
</evidence>
<gene>
    <name evidence="5" type="primary">asnA</name>
    <name evidence="5" type="ORF">SLITO_v1c00180</name>
</gene>
<sequence length="334" mass="39119">MKYGIVLGYVSKLNFKETLASIEEIKDSIFFGLKNDLKLISVDGGLVTNKKDWLNDDFQQTKRPIDFDVIDYKGFGEIIIANNKWRRNLISKIEHLEHKKGIISKFSTIDRDAKLGNTSSLIYDELGIEILAKELDHQYLDDFIVKIYKQVYETDKKVSSNHKILKSLHFSKTLTFVTYKKLRELYPLLTFKERINKFAKENGSFVLKDYVEKIINHKSMNSFSEDVFNFKTFSKLYVYNSECEKAVSIGYASYQVDREVLREQNLLLKENYKNNNNYNFLIKSNKLPLTLSAGLFINRITMIILEKQHIAEVHSSIWSNEFIEYCNANKIKIF</sequence>
<dbReference type="GO" id="GO:0004071">
    <property type="term" value="F:aspartate-ammonia ligase activity"/>
    <property type="evidence" value="ECO:0007669"/>
    <property type="project" value="InterPro"/>
</dbReference>
<dbReference type="PANTHER" id="PTHR30073">
    <property type="entry name" value="ASPARTATE--AMMONIA LIGASE"/>
    <property type="match status" value="1"/>
</dbReference>
<dbReference type="STRING" id="216942.SLITO_v1c00180"/>
<dbReference type="AlphaFoldDB" id="A0A0K1W0G1"/>
<dbReference type="KEGG" id="sll:SLITO_v1c00180"/>
<evidence type="ECO:0000313" key="6">
    <source>
        <dbReference type="Proteomes" id="UP000067476"/>
    </source>
</evidence>
<reference evidence="5 6" key="1">
    <citation type="journal article" date="2015" name="Genome Announc.">
        <title>Complete Genome Sequence of Spiroplasma litorale TN-1T (DSM 21781), a Bacterium Isolated from a Green-Eyed Horsefly (Tabanus nigrovittatus).</title>
        <authorList>
            <person name="Lo W.S."/>
            <person name="Lai Y.C."/>
            <person name="Lien Y.W."/>
            <person name="Wang T.H."/>
            <person name="Kuo C.H."/>
        </authorList>
    </citation>
    <scope>NUCLEOTIDE SEQUENCE [LARGE SCALE GENOMIC DNA]</scope>
    <source>
        <strain evidence="5 6">TN-1</strain>
    </source>
</reference>
<dbReference type="SUPFAM" id="SSF55681">
    <property type="entry name" value="Class II aaRS and biotin synthetases"/>
    <property type="match status" value="1"/>
</dbReference>
<dbReference type="Proteomes" id="UP000067476">
    <property type="component" value="Chromosome"/>
</dbReference>
<dbReference type="GO" id="GO:0006529">
    <property type="term" value="P:asparagine biosynthetic process"/>
    <property type="evidence" value="ECO:0007669"/>
    <property type="project" value="InterPro"/>
</dbReference>
<dbReference type="InterPro" id="IPR045864">
    <property type="entry name" value="aa-tRNA-synth_II/BPL/LPL"/>
</dbReference>
<dbReference type="InterPro" id="IPR004618">
    <property type="entry name" value="AsnA"/>
</dbReference>
<dbReference type="Pfam" id="PF03590">
    <property type="entry name" value="AsnA"/>
    <property type="match status" value="1"/>
</dbReference>
<dbReference type="PATRIC" id="fig|216942.3.peg.18"/>
<dbReference type="GO" id="GO:0005524">
    <property type="term" value="F:ATP binding"/>
    <property type="evidence" value="ECO:0007669"/>
    <property type="project" value="UniProtKB-KW"/>
</dbReference>
<keyword evidence="6" id="KW-1185">Reference proteome</keyword>
<keyword evidence="2" id="KW-0436">Ligase</keyword>
<keyword evidence="4" id="KW-0067">ATP-binding</keyword>
<accession>A0A0K1W0G1</accession>
<evidence type="ECO:0000256" key="1">
    <source>
        <dbReference type="ARBA" id="ARBA00022490"/>
    </source>
</evidence>
<organism evidence="5 6">
    <name type="scientific">Spiroplasma litorale</name>
    <dbReference type="NCBI Taxonomy" id="216942"/>
    <lineage>
        <taxon>Bacteria</taxon>
        <taxon>Bacillati</taxon>
        <taxon>Mycoplasmatota</taxon>
        <taxon>Mollicutes</taxon>
        <taxon>Entomoplasmatales</taxon>
        <taxon>Spiroplasmataceae</taxon>
        <taxon>Spiroplasma</taxon>
    </lineage>
</organism>
<dbReference type="PANTHER" id="PTHR30073:SF5">
    <property type="entry name" value="ASPARTATE--AMMONIA LIGASE"/>
    <property type="match status" value="1"/>
</dbReference>
<evidence type="ECO:0000256" key="4">
    <source>
        <dbReference type="ARBA" id="ARBA00022840"/>
    </source>
</evidence>
<dbReference type="GO" id="GO:0005829">
    <property type="term" value="C:cytosol"/>
    <property type="evidence" value="ECO:0007669"/>
    <property type="project" value="TreeGrafter"/>
</dbReference>
<dbReference type="Gene3D" id="3.30.930.10">
    <property type="entry name" value="Bira Bifunctional Protein, Domain 2"/>
    <property type="match status" value="1"/>
</dbReference>
<dbReference type="OrthoDB" id="9766088at2"/>